<keyword evidence="2" id="KW-1185">Reference proteome</keyword>
<evidence type="ECO:0000313" key="1">
    <source>
        <dbReference type="EMBL" id="KYO38134.1"/>
    </source>
</evidence>
<reference evidence="1 2" key="1">
    <citation type="journal article" date="2012" name="Genome Biol.">
        <title>Sequencing three crocodilian genomes to illuminate the evolution of archosaurs and amniotes.</title>
        <authorList>
            <person name="St John J.A."/>
            <person name="Braun E.L."/>
            <person name="Isberg S.R."/>
            <person name="Miles L.G."/>
            <person name="Chong A.Y."/>
            <person name="Gongora J."/>
            <person name="Dalzell P."/>
            <person name="Moran C."/>
            <person name="Bed'hom B."/>
            <person name="Abzhanov A."/>
            <person name="Burgess S.C."/>
            <person name="Cooksey A.M."/>
            <person name="Castoe T.A."/>
            <person name="Crawford N.G."/>
            <person name="Densmore L.D."/>
            <person name="Drew J.C."/>
            <person name="Edwards S.V."/>
            <person name="Faircloth B.C."/>
            <person name="Fujita M.K."/>
            <person name="Greenwold M.J."/>
            <person name="Hoffmann F.G."/>
            <person name="Howard J.M."/>
            <person name="Iguchi T."/>
            <person name="Janes D.E."/>
            <person name="Khan S.Y."/>
            <person name="Kohno S."/>
            <person name="de Koning A.J."/>
            <person name="Lance S.L."/>
            <person name="McCarthy F.M."/>
            <person name="McCormack J.E."/>
            <person name="Merchant M.E."/>
            <person name="Peterson D.G."/>
            <person name="Pollock D.D."/>
            <person name="Pourmand N."/>
            <person name="Raney B.J."/>
            <person name="Roessler K.A."/>
            <person name="Sanford J.R."/>
            <person name="Sawyer R.H."/>
            <person name="Schmidt C.J."/>
            <person name="Triplett E.W."/>
            <person name="Tuberville T.D."/>
            <person name="Venegas-Anaya M."/>
            <person name="Howard J.T."/>
            <person name="Jarvis E.D."/>
            <person name="Guillette L.J.Jr."/>
            <person name="Glenn T.C."/>
            <person name="Green R.E."/>
            <person name="Ray D.A."/>
        </authorList>
    </citation>
    <scope>NUCLEOTIDE SEQUENCE [LARGE SCALE GENOMIC DNA]</scope>
    <source>
        <strain evidence="1">KSC_2009_1</strain>
    </source>
</reference>
<proteinExistence type="predicted"/>
<protein>
    <submittedName>
        <fullName evidence="1">Uncharacterized protein</fullName>
    </submittedName>
</protein>
<gene>
    <name evidence="1" type="ORF">Y1Q_0007252</name>
</gene>
<sequence>MAVLVVAGAWRWKQIGSHHFLQCRFLLFTPSNPESGQTAAAPHRAHSTISLGHSRHIGTDPFIRTSGSTHDCDAARRSFQAAVEGFWFCSPFPGPERNSTVETDGLKLPGGCSVKRKRLLPSAFSEPYAVVPFPC</sequence>
<evidence type="ECO:0000313" key="2">
    <source>
        <dbReference type="Proteomes" id="UP000050525"/>
    </source>
</evidence>
<dbReference type="EMBL" id="AKHW03002528">
    <property type="protein sequence ID" value="KYO38134.1"/>
    <property type="molecule type" value="Genomic_DNA"/>
</dbReference>
<organism evidence="1 2">
    <name type="scientific">Alligator mississippiensis</name>
    <name type="common">American alligator</name>
    <dbReference type="NCBI Taxonomy" id="8496"/>
    <lineage>
        <taxon>Eukaryota</taxon>
        <taxon>Metazoa</taxon>
        <taxon>Chordata</taxon>
        <taxon>Craniata</taxon>
        <taxon>Vertebrata</taxon>
        <taxon>Euteleostomi</taxon>
        <taxon>Archelosauria</taxon>
        <taxon>Archosauria</taxon>
        <taxon>Crocodylia</taxon>
        <taxon>Alligatoridae</taxon>
        <taxon>Alligatorinae</taxon>
        <taxon>Alligator</taxon>
    </lineage>
</organism>
<name>A0A151NMY1_ALLMI</name>
<comment type="caution">
    <text evidence="1">The sequence shown here is derived from an EMBL/GenBank/DDBJ whole genome shotgun (WGS) entry which is preliminary data.</text>
</comment>
<dbReference type="Proteomes" id="UP000050525">
    <property type="component" value="Unassembled WGS sequence"/>
</dbReference>
<accession>A0A151NMY1</accession>
<dbReference type="AlphaFoldDB" id="A0A151NMY1"/>